<dbReference type="NCBIfam" id="TIGR01352">
    <property type="entry name" value="tonB_Cterm"/>
    <property type="match status" value="1"/>
</dbReference>
<reference evidence="13 14" key="1">
    <citation type="submission" date="2023-04" db="EMBL/GenBank/DDBJ databases">
        <title>Luteimonas endophyticus RD2P54.</title>
        <authorList>
            <person name="Sun J.-Q."/>
        </authorList>
    </citation>
    <scope>NUCLEOTIDE SEQUENCE [LARGE SCALE GENOMIC DNA]</scope>
    <source>
        <strain evidence="13 14">RD2P54</strain>
    </source>
</reference>
<dbReference type="InterPro" id="IPR037682">
    <property type="entry name" value="TonB_C"/>
</dbReference>
<comment type="function">
    <text evidence="10">Interacts with outer membrane receptor proteins that carry out high-affinity binding and energy dependent uptake into the periplasmic space of specific substrates. It could act to transduce energy from the cytoplasmic membrane to specific energy-requiring processes in the outer membrane, resulting in the release into the periplasm of ligands bound by these outer membrane proteins.</text>
</comment>
<feature type="compositionally biased region" description="Low complexity" evidence="11">
    <location>
        <begin position="118"/>
        <end position="130"/>
    </location>
</feature>
<sequence length="209" mass="21783">MPTPESSRRRHGSPRFLLSGRAWLIVAAAFAAGLLVSALLWFGRGDDRSAAPLVGPATQEGSGRPRALPAPQPADVESASGMAEADPGAPRRQPVAPPARAPRPAPGATPDPAPLPDPAARAPVAVDTPAPRYPTAALRRGESGEVLLRVEVDENGRAAAVEVMRSSNSRSLDRAAVTAVRRWRFQPALRDGQPVPGTVQVPIDFSPGG</sequence>
<dbReference type="InterPro" id="IPR003538">
    <property type="entry name" value="TonB"/>
</dbReference>
<keyword evidence="9 10" id="KW-0472">Membrane</keyword>
<keyword evidence="3 10" id="KW-0813">Transport</keyword>
<keyword evidence="8 10" id="KW-1133">Transmembrane helix</keyword>
<feature type="compositionally biased region" description="Pro residues" evidence="11">
    <location>
        <begin position="95"/>
        <end position="117"/>
    </location>
</feature>
<comment type="similarity">
    <text evidence="2 10">Belongs to the TonB family.</text>
</comment>
<dbReference type="Gene3D" id="3.30.1150.10">
    <property type="match status" value="1"/>
</dbReference>
<feature type="domain" description="TonB C-terminal" evidence="12">
    <location>
        <begin position="118"/>
        <end position="209"/>
    </location>
</feature>
<evidence type="ECO:0000256" key="2">
    <source>
        <dbReference type="ARBA" id="ARBA00006555"/>
    </source>
</evidence>
<dbReference type="PROSITE" id="PS52015">
    <property type="entry name" value="TONB_CTD"/>
    <property type="match status" value="1"/>
</dbReference>
<evidence type="ECO:0000256" key="5">
    <source>
        <dbReference type="ARBA" id="ARBA00022519"/>
    </source>
</evidence>
<dbReference type="RefSeq" id="WP_280572200.1">
    <property type="nucleotide sequence ID" value="NZ_JARXRM010000008.1"/>
</dbReference>
<evidence type="ECO:0000256" key="7">
    <source>
        <dbReference type="ARBA" id="ARBA00022927"/>
    </source>
</evidence>
<evidence type="ECO:0000259" key="12">
    <source>
        <dbReference type="PROSITE" id="PS52015"/>
    </source>
</evidence>
<feature type="region of interest" description="Disordered" evidence="11">
    <location>
        <begin position="189"/>
        <end position="209"/>
    </location>
</feature>
<gene>
    <name evidence="13" type="ORF">QFW77_00620</name>
</gene>
<keyword evidence="5 10" id="KW-0997">Cell inner membrane</keyword>
<evidence type="ECO:0000256" key="8">
    <source>
        <dbReference type="ARBA" id="ARBA00022989"/>
    </source>
</evidence>
<proteinExistence type="inferred from homology"/>
<dbReference type="SUPFAM" id="SSF74653">
    <property type="entry name" value="TolA/TonB C-terminal domain"/>
    <property type="match status" value="1"/>
</dbReference>
<dbReference type="PANTHER" id="PTHR33446:SF2">
    <property type="entry name" value="PROTEIN TONB"/>
    <property type="match status" value="1"/>
</dbReference>
<dbReference type="InterPro" id="IPR006260">
    <property type="entry name" value="TonB/TolA_C"/>
</dbReference>
<dbReference type="InterPro" id="IPR051045">
    <property type="entry name" value="TonB-dependent_transducer"/>
</dbReference>
<organism evidence="13 14">
    <name type="scientific">Luteimonas endophytica</name>
    <dbReference type="NCBI Taxonomy" id="3042023"/>
    <lineage>
        <taxon>Bacteria</taxon>
        <taxon>Pseudomonadati</taxon>
        <taxon>Pseudomonadota</taxon>
        <taxon>Gammaproteobacteria</taxon>
        <taxon>Lysobacterales</taxon>
        <taxon>Lysobacteraceae</taxon>
        <taxon>Luteimonas</taxon>
    </lineage>
</organism>
<dbReference type="PRINTS" id="PR01374">
    <property type="entry name" value="TONBPROTEIN"/>
</dbReference>
<dbReference type="Pfam" id="PF03544">
    <property type="entry name" value="TonB_C"/>
    <property type="match status" value="1"/>
</dbReference>
<dbReference type="Proteomes" id="UP001156940">
    <property type="component" value="Unassembled WGS sequence"/>
</dbReference>
<comment type="subcellular location">
    <subcellularLocation>
        <location evidence="1 10">Cell inner membrane</location>
        <topology evidence="1 10">Single-pass membrane protein</topology>
        <orientation evidence="1 10">Periplasmic side</orientation>
    </subcellularLocation>
</comment>
<evidence type="ECO:0000256" key="3">
    <source>
        <dbReference type="ARBA" id="ARBA00022448"/>
    </source>
</evidence>
<protein>
    <recommendedName>
        <fullName evidence="10">Protein TonB</fullName>
    </recommendedName>
</protein>
<comment type="caution">
    <text evidence="13">The sequence shown here is derived from an EMBL/GenBank/DDBJ whole genome shotgun (WGS) entry which is preliminary data.</text>
</comment>
<keyword evidence="6 10" id="KW-0812">Transmembrane</keyword>
<dbReference type="EMBL" id="JARXRM010000008">
    <property type="protein sequence ID" value="MDH5821498.1"/>
    <property type="molecule type" value="Genomic_DNA"/>
</dbReference>
<dbReference type="PANTHER" id="PTHR33446">
    <property type="entry name" value="PROTEIN TONB-RELATED"/>
    <property type="match status" value="1"/>
</dbReference>
<evidence type="ECO:0000313" key="13">
    <source>
        <dbReference type="EMBL" id="MDH5821498.1"/>
    </source>
</evidence>
<feature type="transmembrane region" description="Helical" evidence="10">
    <location>
        <begin position="21"/>
        <end position="42"/>
    </location>
</feature>
<evidence type="ECO:0000256" key="4">
    <source>
        <dbReference type="ARBA" id="ARBA00022475"/>
    </source>
</evidence>
<feature type="region of interest" description="Disordered" evidence="11">
    <location>
        <begin position="52"/>
        <end position="138"/>
    </location>
</feature>
<keyword evidence="4 10" id="KW-1003">Cell membrane</keyword>
<keyword evidence="10" id="KW-0735">Signal-anchor</keyword>
<evidence type="ECO:0000256" key="6">
    <source>
        <dbReference type="ARBA" id="ARBA00022692"/>
    </source>
</evidence>
<evidence type="ECO:0000256" key="1">
    <source>
        <dbReference type="ARBA" id="ARBA00004383"/>
    </source>
</evidence>
<evidence type="ECO:0000256" key="9">
    <source>
        <dbReference type="ARBA" id="ARBA00023136"/>
    </source>
</evidence>
<evidence type="ECO:0000256" key="11">
    <source>
        <dbReference type="SAM" id="MobiDB-lite"/>
    </source>
</evidence>
<evidence type="ECO:0000313" key="14">
    <source>
        <dbReference type="Proteomes" id="UP001156940"/>
    </source>
</evidence>
<keyword evidence="7 10" id="KW-0653">Protein transport</keyword>
<keyword evidence="14" id="KW-1185">Reference proteome</keyword>
<evidence type="ECO:0000256" key="10">
    <source>
        <dbReference type="RuleBase" id="RU362123"/>
    </source>
</evidence>
<accession>A0ABT6J5J2</accession>
<name>A0ABT6J5J2_9GAMM</name>